<dbReference type="AlphaFoldDB" id="A0A6J6EJR3"/>
<proteinExistence type="inferred from homology"/>
<evidence type="ECO:0000259" key="5">
    <source>
        <dbReference type="PROSITE" id="PS51387"/>
    </source>
</evidence>
<evidence type="ECO:0000256" key="2">
    <source>
        <dbReference type="ARBA" id="ARBA00022630"/>
    </source>
</evidence>
<evidence type="ECO:0000256" key="3">
    <source>
        <dbReference type="ARBA" id="ARBA00022827"/>
    </source>
</evidence>
<dbReference type="InterPro" id="IPR004113">
    <property type="entry name" value="FAD-bd_oxidored_4_C"/>
</dbReference>
<keyword evidence="2" id="KW-0285">Flavoprotein</keyword>
<dbReference type="PROSITE" id="PS51387">
    <property type="entry name" value="FAD_PCMH"/>
    <property type="match status" value="1"/>
</dbReference>
<dbReference type="PANTHER" id="PTHR46568">
    <property type="entry name" value="ALKYLDIHYDROXYACETONEPHOSPHATE SYNTHASE, PEROXISOMAL"/>
    <property type="match status" value="1"/>
</dbReference>
<dbReference type="Gene3D" id="3.30.465.10">
    <property type="match status" value="1"/>
</dbReference>
<dbReference type="Gene3D" id="1.10.45.10">
    <property type="entry name" value="Vanillyl-alcohol Oxidase, Chain A, domain 4"/>
    <property type="match status" value="1"/>
</dbReference>
<name>A0A6J6EJR3_9ZZZZ</name>
<evidence type="ECO:0000256" key="1">
    <source>
        <dbReference type="ARBA" id="ARBA00008000"/>
    </source>
</evidence>
<dbReference type="InterPro" id="IPR025650">
    <property type="entry name" value="Alkyl-DHAP_Synthase"/>
</dbReference>
<dbReference type="InterPro" id="IPR016171">
    <property type="entry name" value="Vanillyl_alc_oxidase_C-sub2"/>
</dbReference>
<dbReference type="Gene3D" id="3.30.43.10">
    <property type="entry name" value="Uridine Diphospho-n-acetylenolpyruvylglucosamine Reductase, domain 2"/>
    <property type="match status" value="1"/>
</dbReference>
<organism evidence="6">
    <name type="scientific">freshwater metagenome</name>
    <dbReference type="NCBI Taxonomy" id="449393"/>
    <lineage>
        <taxon>unclassified sequences</taxon>
        <taxon>metagenomes</taxon>
        <taxon>ecological metagenomes</taxon>
    </lineage>
</organism>
<comment type="similarity">
    <text evidence="1">Belongs to the FAD-binding oxidoreductase/transferase type 4 family.</text>
</comment>
<dbReference type="InterPro" id="IPR016167">
    <property type="entry name" value="FAD-bd_PCMH_sub1"/>
</dbReference>
<dbReference type="PANTHER" id="PTHR46568:SF1">
    <property type="entry name" value="ALKYLDIHYDROXYACETONEPHOSPHATE SYNTHASE, PEROXISOMAL"/>
    <property type="match status" value="1"/>
</dbReference>
<dbReference type="Pfam" id="PF02913">
    <property type="entry name" value="FAD-oxidase_C"/>
    <property type="match status" value="1"/>
</dbReference>
<dbReference type="InterPro" id="IPR016166">
    <property type="entry name" value="FAD-bd_PCMH"/>
</dbReference>
<dbReference type="Gene3D" id="3.40.462.40">
    <property type="entry name" value="FAD-linked oxidase, cap domain/gating helix"/>
    <property type="match status" value="1"/>
</dbReference>
<dbReference type="SUPFAM" id="SSF55103">
    <property type="entry name" value="FAD-linked oxidases, C-terminal domain"/>
    <property type="match status" value="1"/>
</dbReference>
<dbReference type="Gene3D" id="3.30.70.3450">
    <property type="match status" value="1"/>
</dbReference>
<accession>A0A6J6EJR3</accession>
<dbReference type="Pfam" id="PF01565">
    <property type="entry name" value="FAD_binding_4"/>
    <property type="match status" value="1"/>
</dbReference>
<dbReference type="InterPro" id="IPR036318">
    <property type="entry name" value="FAD-bd_PCMH-like_sf"/>
</dbReference>
<protein>
    <submittedName>
        <fullName evidence="6">Unannotated protein</fullName>
    </submittedName>
</protein>
<sequence>MTRPTPPIELTGTDAHLATRVVDLPAGALAALRTACATTSVDLAERAEASRDWWPLAMHWSLAGAAPQVAAVVCSPVTTDEVAAVVRVCHEHHLPLTPAAGRSGVCGASVPVFGGVLLDLSALQGVVGLDEVSGVVEVLAGTFGPDLEREIGSRGHSVGHFPQSFDLATVGGWVACRGAGQYSTRYGKIEDMVVGLEIVLADGTVVRTGGAPAAAAGPDLTQVFVGSEGTLGVITRVWLRTHRVPGPPAMASYAFGSFVDGVEACRRILQRGATPAVLRLYDGPESQRGQGGDGTRCVLLVLDEGDPEIVDATMRIVAQECAAAESLGTDRVERWTHHRNDTSALQALTRKGFVVDTLEIAAPWARLGEIFDEVRAAMLAVPHARAATCHLSHSYTDGACLYFTFAATPPAVEVESTYVAMWDAGQRAVLAHGGNLSHHHGVGLNRHRFVREALGTAHGVLRALKGALDPTGILNPGKLGLDSPFGDPAWPATGPATGDATGATSEEAS</sequence>
<keyword evidence="3" id="KW-0274">FAD</keyword>
<dbReference type="GO" id="GO:0008609">
    <property type="term" value="F:alkylglycerone-phosphate synthase activity"/>
    <property type="evidence" value="ECO:0007669"/>
    <property type="project" value="InterPro"/>
</dbReference>
<evidence type="ECO:0000313" key="6">
    <source>
        <dbReference type="EMBL" id="CAB4575619.1"/>
    </source>
</evidence>
<evidence type="ECO:0000256" key="4">
    <source>
        <dbReference type="SAM" id="MobiDB-lite"/>
    </source>
</evidence>
<gene>
    <name evidence="6" type="ORF">UFOPK1493_02692</name>
</gene>
<dbReference type="GO" id="GO:0071949">
    <property type="term" value="F:FAD binding"/>
    <property type="evidence" value="ECO:0007669"/>
    <property type="project" value="InterPro"/>
</dbReference>
<feature type="domain" description="FAD-binding PCMH-type" evidence="5">
    <location>
        <begin position="65"/>
        <end position="244"/>
    </location>
</feature>
<dbReference type="EMBL" id="CAEZSR010000119">
    <property type="protein sequence ID" value="CAB4575619.1"/>
    <property type="molecule type" value="Genomic_DNA"/>
</dbReference>
<reference evidence="6" key="1">
    <citation type="submission" date="2020-05" db="EMBL/GenBank/DDBJ databases">
        <authorList>
            <person name="Chiriac C."/>
            <person name="Salcher M."/>
            <person name="Ghai R."/>
            <person name="Kavagutti S V."/>
        </authorList>
    </citation>
    <scope>NUCLEOTIDE SEQUENCE</scope>
</reference>
<dbReference type="InterPro" id="IPR006094">
    <property type="entry name" value="Oxid_FAD_bind_N"/>
</dbReference>
<dbReference type="InterPro" id="IPR016169">
    <property type="entry name" value="FAD-bd_PCMH_sub2"/>
</dbReference>
<dbReference type="SUPFAM" id="SSF56176">
    <property type="entry name" value="FAD-binding/transporter-associated domain-like"/>
    <property type="match status" value="1"/>
</dbReference>
<dbReference type="GO" id="GO:0008610">
    <property type="term" value="P:lipid biosynthetic process"/>
    <property type="evidence" value="ECO:0007669"/>
    <property type="project" value="InterPro"/>
</dbReference>
<feature type="region of interest" description="Disordered" evidence="4">
    <location>
        <begin position="484"/>
        <end position="509"/>
    </location>
</feature>
<feature type="compositionally biased region" description="Low complexity" evidence="4">
    <location>
        <begin position="486"/>
        <end position="509"/>
    </location>
</feature>
<dbReference type="GO" id="GO:0005777">
    <property type="term" value="C:peroxisome"/>
    <property type="evidence" value="ECO:0007669"/>
    <property type="project" value="UniProtKB-ARBA"/>
</dbReference>
<dbReference type="InterPro" id="IPR016164">
    <property type="entry name" value="FAD-linked_Oxase-like_C"/>
</dbReference>